<accession>A0A0L8VAD7</accession>
<reference evidence="2" key="1">
    <citation type="submission" date="2015-07" db="EMBL/GenBank/DDBJ databases">
        <title>Genome sequencing of Sunxiuqinia dokdonensis strain SK.</title>
        <authorList>
            <person name="Ahn S."/>
            <person name="Kim B.-C."/>
        </authorList>
    </citation>
    <scope>NUCLEOTIDE SEQUENCE [LARGE SCALE GENOMIC DNA]</scope>
    <source>
        <strain evidence="2">SK</strain>
    </source>
</reference>
<dbReference type="EMBL" id="LGIA01000142">
    <property type="protein sequence ID" value="KOH45409.1"/>
    <property type="molecule type" value="Genomic_DNA"/>
</dbReference>
<evidence type="ECO:0000313" key="2">
    <source>
        <dbReference type="Proteomes" id="UP000036958"/>
    </source>
</evidence>
<protein>
    <submittedName>
        <fullName evidence="1">Uncharacterized protein</fullName>
    </submittedName>
</protein>
<comment type="caution">
    <text evidence="1">The sequence shown here is derived from an EMBL/GenBank/DDBJ whole genome shotgun (WGS) entry which is preliminary data.</text>
</comment>
<proteinExistence type="predicted"/>
<organism evidence="1 2">
    <name type="scientific">Sunxiuqinia dokdonensis</name>
    <dbReference type="NCBI Taxonomy" id="1409788"/>
    <lineage>
        <taxon>Bacteria</taxon>
        <taxon>Pseudomonadati</taxon>
        <taxon>Bacteroidota</taxon>
        <taxon>Bacteroidia</taxon>
        <taxon>Marinilabiliales</taxon>
        <taxon>Prolixibacteraceae</taxon>
        <taxon>Sunxiuqinia</taxon>
    </lineage>
</organism>
<gene>
    <name evidence="1" type="ORF">NC99_17850</name>
</gene>
<name>A0A0L8VAD7_9BACT</name>
<evidence type="ECO:0000313" key="1">
    <source>
        <dbReference type="EMBL" id="KOH45409.1"/>
    </source>
</evidence>
<dbReference type="AlphaFoldDB" id="A0A0L8VAD7"/>
<keyword evidence="2" id="KW-1185">Reference proteome</keyword>
<sequence length="44" mass="5223">MIGWERDEDQQSVWGNSEVKKRLPFLDSLLPIVFYSCHGTRVER</sequence>
<dbReference type="Proteomes" id="UP000036958">
    <property type="component" value="Unassembled WGS sequence"/>
</dbReference>